<gene>
    <name evidence="4" type="primary">mtrF_3</name>
    <name evidence="4" type="ORF">TUM4630_34440</name>
</gene>
<feature type="domain" description="Decaheme cytochrome c component MtrC/MtrF" evidence="2">
    <location>
        <begin position="66"/>
        <end position="165"/>
    </location>
</feature>
<dbReference type="PANTHER" id="PTHR35038">
    <property type="entry name" value="DISSIMILATORY SULFITE REDUCTASE SIRA"/>
    <property type="match status" value="1"/>
</dbReference>
<reference evidence="4 5" key="1">
    <citation type="submission" date="2021-05" db="EMBL/GenBank/DDBJ databases">
        <title>Molecular characterization for Shewanella algae harboring chromosomal blaOXA-55-like strains isolated from clinical and environment sample.</title>
        <authorList>
            <person name="Ohama Y."/>
            <person name="Aoki K."/>
            <person name="Harada S."/>
            <person name="Moriya K."/>
            <person name="Ishii Y."/>
            <person name="Tateda K."/>
        </authorList>
    </citation>
    <scope>NUCLEOTIDE SEQUENCE [LARGE SCALE GENOMIC DNA]</scope>
    <source>
        <strain evidence="4 5">LMG 23746</strain>
    </source>
</reference>
<dbReference type="InterPro" id="IPR051829">
    <property type="entry name" value="Multiheme_Cytochr_ET"/>
</dbReference>
<dbReference type="CDD" id="cd08168">
    <property type="entry name" value="Cytochrom_C3"/>
    <property type="match status" value="1"/>
</dbReference>
<dbReference type="Gene3D" id="1.10.1130.10">
    <property type="entry name" value="Flavocytochrome C3, Chain A"/>
    <property type="match status" value="1"/>
</dbReference>
<feature type="domain" description="Outer membrane cytochrome MtrC/MtrF-like" evidence="3">
    <location>
        <begin position="520"/>
        <end position="720"/>
    </location>
</feature>
<evidence type="ECO:0000256" key="1">
    <source>
        <dbReference type="ARBA" id="ARBA00022729"/>
    </source>
</evidence>
<evidence type="ECO:0000313" key="5">
    <source>
        <dbReference type="Proteomes" id="UP000761574"/>
    </source>
</evidence>
<dbReference type="PROSITE" id="PS51257">
    <property type="entry name" value="PROKAR_LIPOPROTEIN"/>
    <property type="match status" value="1"/>
</dbReference>
<proteinExistence type="predicted"/>
<evidence type="ECO:0000259" key="3">
    <source>
        <dbReference type="Pfam" id="PF22113"/>
    </source>
</evidence>
<comment type="caution">
    <text evidence="4">The sequence shown here is derived from an EMBL/GenBank/DDBJ whole genome shotgun (WGS) entry which is preliminary data.</text>
</comment>
<evidence type="ECO:0000313" key="4">
    <source>
        <dbReference type="EMBL" id="GIU02563.1"/>
    </source>
</evidence>
<dbReference type="Proteomes" id="UP000761574">
    <property type="component" value="Unassembled WGS sequence"/>
</dbReference>
<sequence length="722" mass="77795">MSESFNKSIICGLVIAGLAMGCSDGNDGKDGQDGANGSDGSNGENGIVIATSAESLSLEYITYGFDADGVRSATFKVANEQGLPVVGVPSVRFLSSQLALSEQGYTERQGLGYETCTTEEDSCLTDHNDGTYTVVSTTKIGELDFTDKSYVFDETAPQRFMVRVQAYGGIPGIGSVQDIMQEVDFMIDGSAVTLTRAMVSTESCNACHTDIAYARYDSYYRSPHYGNNVEACSTCHTTGEKDGKGTMVERAHRWHNGLPNNLVASSYDCTSCHVTENSDSLMNGAEWLSSTANDKACLSCHSADTLKHGSDLPLSCASCHDVAEMHLVKLDAKKTARDAYSVDVTQVSVAPVSSMRNGNTYETAEITFTIKVLDNAGKPLAVAPKDAGFFADMRATVAWDMQAGYRTLTTETQADGSLSRMANHAINYKFVGVEPISSDPATGEYTYVISGDLVDDLSKGSTGLIIPNSTDSQTGILAIETTLKADEKTGQPDADGALTERLRSSARFFTLTGLSDTSRRQVVDNALCASCHGDQAYGYHGRRNDLEQQCVACHNLGNAEWDKYHMGEQVAPKDTVLNHISWNTFVHALHAQNRDEQKLEVGAKRQFKYPARLNDCAQCHVDGSANLNEIEKANALITRHDYADNSDFFATSPAAATCWSCHGPYGGDSLKAHMQSNGATFEVKVDSSNATFDGDVVVDVNLPRESCSVCHSTSKLAESHQF</sequence>
<dbReference type="PANTHER" id="PTHR35038:SF6">
    <property type="entry name" value="SURFACE LOCALIZED DECAHEME CYTOCHROME C LIPOPROTEIN"/>
    <property type="match status" value="1"/>
</dbReference>
<name>A0ABQ4NT69_9GAMM</name>
<dbReference type="SUPFAM" id="SSF48695">
    <property type="entry name" value="Multiheme cytochromes"/>
    <property type="match status" value="1"/>
</dbReference>
<feature type="domain" description="Outer membrane cytochrome MtrC/MtrF-like" evidence="3">
    <location>
        <begin position="196"/>
        <end position="302"/>
    </location>
</feature>
<dbReference type="EMBL" id="BPFB01000068">
    <property type="protein sequence ID" value="GIU02563.1"/>
    <property type="molecule type" value="Genomic_DNA"/>
</dbReference>
<dbReference type="NCBIfam" id="TIGR03507">
    <property type="entry name" value="decahem_SO1788"/>
    <property type="match status" value="1"/>
</dbReference>
<dbReference type="InterPro" id="IPR054337">
    <property type="entry name" value="Mtrc-MtrF-like_dom_II/IV"/>
</dbReference>
<dbReference type="InterPro" id="IPR054334">
    <property type="entry name" value="MtrC-MtrF_dom_I"/>
</dbReference>
<dbReference type="Pfam" id="PF22113">
    <property type="entry name" value="Mtrc-MtrF_II-IV_dom"/>
    <property type="match status" value="2"/>
</dbReference>
<dbReference type="Pfam" id="PF22111">
    <property type="entry name" value="MtrC-MtrF_N"/>
    <property type="match status" value="1"/>
</dbReference>
<dbReference type="RefSeq" id="WP_162924157.1">
    <property type="nucleotide sequence ID" value="NZ_BPFB01000068.1"/>
</dbReference>
<evidence type="ECO:0000259" key="2">
    <source>
        <dbReference type="Pfam" id="PF22111"/>
    </source>
</evidence>
<organism evidence="4 5">
    <name type="scientific">Shewanella algidipiscicola</name>
    <dbReference type="NCBI Taxonomy" id="614070"/>
    <lineage>
        <taxon>Bacteria</taxon>
        <taxon>Pseudomonadati</taxon>
        <taxon>Pseudomonadota</taxon>
        <taxon>Gammaproteobacteria</taxon>
        <taxon>Alteromonadales</taxon>
        <taxon>Shewanellaceae</taxon>
        <taxon>Shewanella</taxon>
    </lineage>
</organism>
<protein>
    <submittedName>
        <fullName evidence="4">Cytochrome c</fullName>
    </submittedName>
</protein>
<dbReference type="InterPro" id="IPR020014">
    <property type="entry name" value="Decahaem_cyt-c_OmcA/MtrC"/>
</dbReference>
<keyword evidence="1" id="KW-0732">Signal</keyword>
<accession>A0ABQ4NT69</accession>
<dbReference type="Gene3D" id="3.90.10.10">
    <property type="entry name" value="Cytochrome C3"/>
    <property type="match status" value="1"/>
</dbReference>
<dbReference type="InterPro" id="IPR036280">
    <property type="entry name" value="Multihaem_cyt_sf"/>
</dbReference>
<keyword evidence="5" id="KW-1185">Reference proteome</keyword>